<gene>
    <name evidence="1" type="ORF">EV211_11239</name>
</gene>
<comment type="caution">
    <text evidence="1">The sequence shown here is derived from an EMBL/GenBank/DDBJ whole genome shotgun (WGS) entry which is preliminary data.</text>
</comment>
<protein>
    <submittedName>
        <fullName evidence="1">Uncharacterized protein</fullName>
    </submittedName>
</protein>
<keyword evidence="2" id="KW-1185">Reference proteome</keyword>
<dbReference type="AlphaFoldDB" id="A0A4R6Q8K4"/>
<dbReference type="EMBL" id="SNXO01000012">
    <property type="protein sequence ID" value="TDP57489.1"/>
    <property type="molecule type" value="Genomic_DNA"/>
</dbReference>
<organism evidence="1 2">
    <name type="scientific">Aminicella lysinilytica</name>
    <dbReference type="NCBI Taxonomy" id="433323"/>
    <lineage>
        <taxon>Bacteria</taxon>
        <taxon>Bacillati</taxon>
        <taxon>Bacillota</taxon>
        <taxon>Clostridia</taxon>
        <taxon>Peptostreptococcales</taxon>
        <taxon>Anaerovoracaceae</taxon>
        <taxon>Aminicella</taxon>
    </lineage>
</organism>
<accession>A0A4R6Q8K4</accession>
<dbReference type="Proteomes" id="UP000295500">
    <property type="component" value="Unassembled WGS sequence"/>
</dbReference>
<evidence type="ECO:0000313" key="2">
    <source>
        <dbReference type="Proteomes" id="UP000295500"/>
    </source>
</evidence>
<sequence length="33" mass="3882">MQNAWSDDNDRSMQQFVFPKAGMRRGICKHKAK</sequence>
<evidence type="ECO:0000313" key="1">
    <source>
        <dbReference type="EMBL" id="TDP57489.1"/>
    </source>
</evidence>
<proteinExistence type="predicted"/>
<reference evidence="1 2" key="1">
    <citation type="submission" date="2019-03" db="EMBL/GenBank/DDBJ databases">
        <title>Genomic Encyclopedia of Type Strains, Phase IV (KMG-IV): sequencing the most valuable type-strain genomes for metagenomic binning, comparative biology and taxonomic classification.</title>
        <authorList>
            <person name="Goeker M."/>
        </authorList>
    </citation>
    <scope>NUCLEOTIDE SEQUENCE [LARGE SCALE GENOMIC DNA]</scope>
    <source>
        <strain evidence="1 2">DSM 28287</strain>
    </source>
</reference>
<name>A0A4R6Q8K4_9FIRM</name>